<dbReference type="Proteomes" id="UP000077355">
    <property type="component" value="Unassembled WGS sequence"/>
</dbReference>
<proteinExistence type="predicted"/>
<gene>
    <name evidence="1" type="ORF">PBAT_11080</name>
</gene>
<protein>
    <submittedName>
        <fullName evidence="1">Uncharacterized protein</fullName>
    </submittedName>
</protein>
<accession>A0A168PA32</accession>
<comment type="caution">
    <text evidence="1">The sequence shown here is derived from an EMBL/GenBank/DDBJ whole genome shotgun (WGS) entry which is preliminary data.</text>
</comment>
<keyword evidence="2" id="KW-1185">Reference proteome</keyword>
<organism evidence="1 2">
    <name type="scientific">Paenibacillus antarcticus</name>
    <dbReference type="NCBI Taxonomy" id="253703"/>
    <lineage>
        <taxon>Bacteria</taxon>
        <taxon>Bacillati</taxon>
        <taxon>Bacillota</taxon>
        <taxon>Bacilli</taxon>
        <taxon>Bacillales</taxon>
        <taxon>Paenibacillaceae</taxon>
        <taxon>Paenibacillus</taxon>
    </lineage>
</organism>
<name>A0A168PA32_9BACL</name>
<dbReference type="EMBL" id="LVJI01000015">
    <property type="protein sequence ID" value="OAB46552.1"/>
    <property type="molecule type" value="Genomic_DNA"/>
</dbReference>
<reference evidence="1 2" key="1">
    <citation type="submission" date="2016-03" db="EMBL/GenBank/DDBJ databases">
        <title>Draft genome sequence of Paenibacillus antarcticus CECT 5836.</title>
        <authorList>
            <person name="Shin S.-K."/>
            <person name="Yi H."/>
        </authorList>
    </citation>
    <scope>NUCLEOTIDE SEQUENCE [LARGE SCALE GENOMIC DNA]</scope>
    <source>
        <strain evidence="1 2">CECT 5836</strain>
    </source>
</reference>
<dbReference type="AlphaFoldDB" id="A0A168PA32"/>
<dbReference type="OrthoDB" id="9810775at2"/>
<evidence type="ECO:0000313" key="1">
    <source>
        <dbReference type="EMBL" id="OAB46552.1"/>
    </source>
</evidence>
<dbReference type="RefSeq" id="WP_068649462.1">
    <property type="nucleotide sequence ID" value="NZ_CP043611.1"/>
</dbReference>
<evidence type="ECO:0000313" key="2">
    <source>
        <dbReference type="Proteomes" id="UP000077355"/>
    </source>
</evidence>
<sequence>MSDDRFKDLQDLKESIEIGLEIEFYLYGDHYYIGAPQGELLIALGPDDEGDVYIDADDMLTNHKINGIPLKDIWQDIKIDRM</sequence>